<proteinExistence type="predicted"/>
<comment type="caution">
    <text evidence="2">The sequence shown here is derived from an EMBL/GenBank/DDBJ whole genome shotgun (WGS) entry which is preliminary data.</text>
</comment>
<evidence type="ECO:0000313" key="2">
    <source>
        <dbReference type="EMBL" id="KAF2591633.1"/>
    </source>
</evidence>
<dbReference type="PANTHER" id="PTHR35994">
    <property type="entry name" value="EXPRESSED PROTEIN"/>
    <property type="match status" value="1"/>
</dbReference>
<feature type="compositionally biased region" description="Low complexity" evidence="1">
    <location>
        <begin position="24"/>
        <end position="33"/>
    </location>
</feature>
<dbReference type="InterPro" id="IPR044710">
    <property type="entry name" value="PTAC6"/>
</dbReference>
<organism evidence="2">
    <name type="scientific">Brassica cretica</name>
    <name type="common">Mustard</name>
    <dbReference type="NCBI Taxonomy" id="69181"/>
    <lineage>
        <taxon>Eukaryota</taxon>
        <taxon>Viridiplantae</taxon>
        <taxon>Streptophyta</taxon>
        <taxon>Embryophyta</taxon>
        <taxon>Tracheophyta</taxon>
        <taxon>Spermatophyta</taxon>
        <taxon>Magnoliopsida</taxon>
        <taxon>eudicotyledons</taxon>
        <taxon>Gunneridae</taxon>
        <taxon>Pentapetalae</taxon>
        <taxon>rosids</taxon>
        <taxon>malvids</taxon>
        <taxon>Brassicales</taxon>
        <taxon>Brassicaceae</taxon>
        <taxon>Brassiceae</taxon>
        <taxon>Brassica</taxon>
    </lineage>
</organism>
<sequence length="214" mass="23757">MASSAASPSLSLLSLTSKPPPPSSSTTQRLLPSVPNFAPLTLKSLRRNRSVIVRVEDVDADGARQDEYDMDDEEVEEVDNKKDYDVEYDPLAAAIAAASGGAGDGTSRSCRARALCRRRGGTRRWKPPDPDNDVYDFREMYVTPPDTDIYSIPRVLAPMPPKVQPFNPYWLLCVWNTYVPCSGADNGFCFNDVLQVQYIRCAMSDYGCYNVTEP</sequence>
<dbReference type="AlphaFoldDB" id="A0A8S9KDV6"/>
<protein>
    <submittedName>
        <fullName evidence="2">Uncharacterized protein</fullName>
    </submittedName>
</protein>
<dbReference type="PANTHER" id="PTHR35994:SF1">
    <property type="entry name" value="PLASTID TRANSCRIPTIONALLY ACTIVE PROTEIN 6, CHLOROPLASTIC"/>
    <property type="match status" value="1"/>
</dbReference>
<reference evidence="2" key="1">
    <citation type="submission" date="2019-12" db="EMBL/GenBank/DDBJ databases">
        <title>Genome sequencing and annotation of Brassica cretica.</title>
        <authorList>
            <person name="Studholme D.J."/>
            <person name="Sarris P.F."/>
        </authorList>
    </citation>
    <scope>NUCLEOTIDE SEQUENCE</scope>
    <source>
        <strain evidence="2">PFS-102/07</strain>
        <tissue evidence="2">Leaf</tissue>
    </source>
</reference>
<accession>A0A8S9KDV6</accession>
<dbReference type="GO" id="GO:0000427">
    <property type="term" value="C:plastid-encoded plastid RNA polymerase complex"/>
    <property type="evidence" value="ECO:0007669"/>
    <property type="project" value="InterPro"/>
</dbReference>
<gene>
    <name evidence="2" type="ORF">F2Q70_00040316</name>
</gene>
<feature type="region of interest" description="Disordered" evidence="1">
    <location>
        <begin position="1"/>
        <end position="36"/>
    </location>
</feature>
<feature type="compositionally biased region" description="Low complexity" evidence="1">
    <location>
        <begin position="1"/>
        <end position="17"/>
    </location>
</feature>
<evidence type="ECO:0000256" key="1">
    <source>
        <dbReference type="SAM" id="MobiDB-lite"/>
    </source>
</evidence>
<dbReference type="EMBL" id="QGKY02000190">
    <property type="protein sequence ID" value="KAF2591633.1"/>
    <property type="molecule type" value="Genomic_DNA"/>
</dbReference>
<name>A0A8S9KDV6_BRACR</name>